<proteinExistence type="predicted"/>
<accession>A0A2T3KMZ1</accession>
<gene>
    <name evidence="1" type="ORF">C9J27_03820</name>
</gene>
<dbReference type="EMBL" id="PYNF01000002">
    <property type="protein sequence ID" value="PSV01161.1"/>
    <property type="molecule type" value="Genomic_DNA"/>
</dbReference>
<comment type="caution">
    <text evidence="1">The sequence shown here is derived from an EMBL/GenBank/DDBJ whole genome shotgun (WGS) entry which is preliminary data.</text>
</comment>
<dbReference type="Proteomes" id="UP000241426">
    <property type="component" value="Unassembled WGS sequence"/>
</dbReference>
<dbReference type="RefSeq" id="WP_107288888.1">
    <property type="nucleotide sequence ID" value="NZ_PYNF01000002.1"/>
</dbReference>
<evidence type="ECO:0000313" key="2">
    <source>
        <dbReference type="Proteomes" id="UP000241426"/>
    </source>
</evidence>
<protein>
    <submittedName>
        <fullName evidence="1">Uncharacterized protein</fullName>
    </submittedName>
</protein>
<name>A0A2T3KMZ1_9GAMM</name>
<sequence>MNLDETNFEPEIEDKINDIIIENAYDYDALIEELISLECNENIFNRVVIGEVLESIKKMIKE</sequence>
<evidence type="ECO:0000313" key="1">
    <source>
        <dbReference type="EMBL" id="PSV01161.1"/>
    </source>
</evidence>
<reference evidence="1 2" key="1">
    <citation type="submission" date="2018-01" db="EMBL/GenBank/DDBJ databases">
        <title>Whole genome sequencing of Histamine producing bacteria.</title>
        <authorList>
            <person name="Butler K."/>
        </authorList>
    </citation>
    <scope>NUCLEOTIDE SEQUENCE [LARGE SCALE GENOMIC DNA]</scope>
    <source>
        <strain evidence="1 2">FS-7.2</strain>
    </source>
</reference>
<organism evidence="1 2">
    <name type="scientific">Photobacterium kishitanii</name>
    <dbReference type="NCBI Taxonomy" id="318456"/>
    <lineage>
        <taxon>Bacteria</taxon>
        <taxon>Pseudomonadati</taxon>
        <taxon>Pseudomonadota</taxon>
        <taxon>Gammaproteobacteria</taxon>
        <taxon>Vibrionales</taxon>
        <taxon>Vibrionaceae</taxon>
        <taxon>Photobacterium</taxon>
    </lineage>
</organism>
<dbReference type="AlphaFoldDB" id="A0A2T3KMZ1"/>